<dbReference type="RefSeq" id="WP_189040336.1">
    <property type="nucleotide sequence ID" value="NZ_BMNB01000001.1"/>
</dbReference>
<reference evidence="2" key="1">
    <citation type="journal article" date="2014" name="Int. J. Syst. Evol. Microbiol.">
        <title>Complete genome sequence of Corynebacterium casei LMG S-19264T (=DSM 44701T), isolated from a smear-ripened cheese.</title>
        <authorList>
            <consortium name="US DOE Joint Genome Institute (JGI-PGF)"/>
            <person name="Walter F."/>
            <person name="Albersmeier A."/>
            <person name="Kalinowski J."/>
            <person name="Ruckert C."/>
        </authorList>
    </citation>
    <scope>NUCLEOTIDE SEQUENCE</scope>
    <source>
        <strain evidence="2">CGMCC 4.7312</strain>
    </source>
</reference>
<dbReference type="Proteomes" id="UP000608890">
    <property type="component" value="Unassembled WGS sequence"/>
</dbReference>
<feature type="domain" description="DUF6884" evidence="1">
    <location>
        <begin position="43"/>
        <end position="147"/>
    </location>
</feature>
<reference evidence="2" key="2">
    <citation type="submission" date="2020-09" db="EMBL/GenBank/DDBJ databases">
        <authorList>
            <person name="Sun Q."/>
            <person name="Zhou Y."/>
        </authorList>
    </citation>
    <scope>NUCLEOTIDE SEQUENCE</scope>
    <source>
        <strain evidence="2">CGMCC 4.7312</strain>
    </source>
</reference>
<comment type="caution">
    <text evidence="2">The sequence shown here is derived from an EMBL/GenBank/DDBJ whole genome shotgun (WGS) entry which is preliminary data.</text>
</comment>
<accession>A0A917WQH4</accession>
<gene>
    <name evidence="2" type="ORF">GCM10011608_02490</name>
</gene>
<protein>
    <recommendedName>
        <fullName evidence="1">DUF6884 domain-containing protein</fullName>
    </recommendedName>
</protein>
<name>A0A917WQH4_9ACTN</name>
<keyword evidence="3" id="KW-1185">Reference proteome</keyword>
<evidence type="ECO:0000313" key="3">
    <source>
        <dbReference type="Proteomes" id="UP000608890"/>
    </source>
</evidence>
<evidence type="ECO:0000259" key="1">
    <source>
        <dbReference type="Pfam" id="PF21818"/>
    </source>
</evidence>
<dbReference type="AlphaFoldDB" id="A0A917WQH4"/>
<proteinExistence type="predicted"/>
<dbReference type="EMBL" id="BMNB01000001">
    <property type="protein sequence ID" value="GGM21330.1"/>
    <property type="molecule type" value="Genomic_DNA"/>
</dbReference>
<organism evidence="2 3">
    <name type="scientific">Micromonospora sonchi</name>
    <dbReference type="NCBI Taxonomy" id="1763543"/>
    <lineage>
        <taxon>Bacteria</taxon>
        <taxon>Bacillati</taxon>
        <taxon>Actinomycetota</taxon>
        <taxon>Actinomycetes</taxon>
        <taxon>Micromonosporales</taxon>
        <taxon>Micromonosporaceae</taxon>
        <taxon>Micromonospora</taxon>
    </lineage>
</organism>
<dbReference type="InterPro" id="IPR049251">
    <property type="entry name" value="DUF6884"/>
</dbReference>
<sequence length="232" mass="25199">MKILVITSCTGDKATSSSVALKFDDFNDPARVARREVELAQYLRPAGEMYTGQQHVRAMAGVRRLRKVLGDDGVQVSILSAGYGLIREDRPIAPYDVTFNSMGRPKARSWAEQLGVPDAARRFAHGHDLVFVLLGSAYLDALAPPLDVGPGQRVVFFAPSKERSRVGRATLVPAGLEECARFGAGLIALKGRMLELLGRAVSMEGFPLLEEILADDSPKTIFDAMDRAVGTR</sequence>
<evidence type="ECO:0000313" key="2">
    <source>
        <dbReference type="EMBL" id="GGM21330.1"/>
    </source>
</evidence>
<dbReference type="Pfam" id="PF21818">
    <property type="entry name" value="DUF6884"/>
    <property type="match status" value="1"/>
</dbReference>